<dbReference type="Gene3D" id="1.20.120.1760">
    <property type="match status" value="1"/>
</dbReference>
<evidence type="ECO:0000256" key="1">
    <source>
        <dbReference type="ARBA" id="ARBA00022679"/>
    </source>
</evidence>
<protein>
    <submittedName>
        <fullName evidence="4">CDP-alcohol phosphatidyltransferase</fullName>
    </submittedName>
</protein>
<dbReference type="InterPro" id="IPR000462">
    <property type="entry name" value="CDP-OH_P_trans"/>
</dbReference>
<sequence>MKAGIRSRPKFTQVLNELDRAQKPGDGVPAYSRWANRRGARVFAAAAVAAGWGPNAVTVLSACCSAAGLLLLALLPASWGTGVGAAALLALGYLMDSADGQVARVTGTGSAAGEWLDHVIDAVRTPALHLAVFFGFQRSFEIDSALRYLPLAFALVATGHFISQILAEQLGRAHALRAGAKDSGSLPEQEGRKGMLWSFLILPIDTGVLCWVFVLWGSPALFVPGYAVLFAFAAVFAGISARRKYAYLKGLGQ</sequence>
<keyword evidence="3" id="KW-1133">Transmembrane helix</keyword>
<dbReference type="GO" id="GO:0016020">
    <property type="term" value="C:membrane"/>
    <property type="evidence" value="ECO:0007669"/>
    <property type="project" value="InterPro"/>
</dbReference>
<dbReference type="EMBL" id="PNQX01000001">
    <property type="protein sequence ID" value="PMQ22020.1"/>
    <property type="molecule type" value="Genomic_DNA"/>
</dbReference>
<dbReference type="PROSITE" id="PS00379">
    <property type="entry name" value="CDP_ALCOHOL_P_TRANSF"/>
    <property type="match status" value="1"/>
</dbReference>
<keyword evidence="3" id="KW-0812">Transmembrane</keyword>
<keyword evidence="1 2" id="KW-0808">Transferase</keyword>
<proteinExistence type="inferred from homology"/>
<dbReference type="Pfam" id="PF01066">
    <property type="entry name" value="CDP-OH_P_transf"/>
    <property type="match status" value="1"/>
</dbReference>
<comment type="caution">
    <text evidence="4">The sequence shown here is derived from an EMBL/GenBank/DDBJ whole genome shotgun (WGS) entry which is preliminary data.</text>
</comment>
<feature type="transmembrane region" description="Helical" evidence="3">
    <location>
        <begin position="77"/>
        <end position="95"/>
    </location>
</feature>
<dbReference type="InterPro" id="IPR048254">
    <property type="entry name" value="CDP_ALCOHOL_P_TRANSF_CS"/>
</dbReference>
<reference evidence="4 5" key="1">
    <citation type="journal article" date="2017" name="Elife">
        <title>Extensive horizontal gene transfer in cheese-associated bacteria.</title>
        <authorList>
            <person name="Bonham K.S."/>
            <person name="Wolfe B.E."/>
            <person name="Dutton R.J."/>
        </authorList>
    </citation>
    <scope>NUCLEOTIDE SEQUENCE [LARGE SCALE GENOMIC DNA]</scope>
    <source>
        <strain evidence="4 5">JB182</strain>
    </source>
</reference>
<accession>A0A2N7S7A1</accession>
<feature type="transmembrane region" description="Helical" evidence="3">
    <location>
        <begin position="42"/>
        <end position="71"/>
    </location>
</feature>
<feature type="transmembrane region" description="Helical" evidence="3">
    <location>
        <begin position="195"/>
        <end position="214"/>
    </location>
</feature>
<evidence type="ECO:0000256" key="3">
    <source>
        <dbReference type="SAM" id="Phobius"/>
    </source>
</evidence>
<keyword evidence="3" id="KW-0472">Membrane</keyword>
<organism evidence="4 5">
    <name type="scientific">Glutamicibacter arilaitensis</name>
    <dbReference type="NCBI Taxonomy" id="256701"/>
    <lineage>
        <taxon>Bacteria</taxon>
        <taxon>Bacillati</taxon>
        <taxon>Actinomycetota</taxon>
        <taxon>Actinomycetes</taxon>
        <taxon>Micrococcales</taxon>
        <taxon>Micrococcaceae</taxon>
        <taxon>Glutamicibacter</taxon>
    </lineage>
</organism>
<feature type="transmembrane region" description="Helical" evidence="3">
    <location>
        <begin position="220"/>
        <end position="239"/>
    </location>
</feature>
<dbReference type="GO" id="GO:0016780">
    <property type="term" value="F:phosphotransferase activity, for other substituted phosphate groups"/>
    <property type="evidence" value="ECO:0007669"/>
    <property type="project" value="InterPro"/>
</dbReference>
<dbReference type="InterPro" id="IPR043130">
    <property type="entry name" value="CDP-OH_PTrfase_TM_dom"/>
</dbReference>
<dbReference type="AlphaFoldDB" id="A0A2N7S7A1"/>
<comment type="similarity">
    <text evidence="2">Belongs to the CDP-alcohol phosphatidyltransferase class-I family.</text>
</comment>
<gene>
    <name evidence="4" type="ORF">CIK84_06405</name>
</gene>
<evidence type="ECO:0000313" key="4">
    <source>
        <dbReference type="EMBL" id="PMQ22020.1"/>
    </source>
</evidence>
<dbReference type="GO" id="GO:0008654">
    <property type="term" value="P:phospholipid biosynthetic process"/>
    <property type="evidence" value="ECO:0007669"/>
    <property type="project" value="InterPro"/>
</dbReference>
<dbReference type="Proteomes" id="UP000235739">
    <property type="component" value="Unassembled WGS sequence"/>
</dbReference>
<evidence type="ECO:0000256" key="2">
    <source>
        <dbReference type="RuleBase" id="RU003750"/>
    </source>
</evidence>
<evidence type="ECO:0000313" key="5">
    <source>
        <dbReference type="Proteomes" id="UP000235739"/>
    </source>
</evidence>
<name>A0A2N7S7A1_9MICC</name>